<gene>
    <name evidence="2" type="ORF">F3Y22_tig00112498pilonHSYRG00142</name>
</gene>
<dbReference type="PROSITE" id="PS51367">
    <property type="entry name" value="THAUMATIN_2"/>
    <property type="match status" value="1"/>
</dbReference>
<dbReference type="SMART" id="SM00205">
    <property type="entry name" value="THN"/>
    <property type="match status" value="1"/>
</dbReference>
<keyword evidence="3" id="KW-1185">Reference proteome</keyword>
<accession>A0A6A2WX53</accession>
<name>A0A6A2WX53_HIBSY</name>
<comment type="caution">
    <text evidence="2">The sequence shown here is derived from an EMBL/GenBank/DDBJ whole genome shotgun (WGS) entry which is preliminary data.</text>
</comment>
<evidence type="ECO:0000256" key="1">
    <source>
        <dbReference type="SAM" id="MobiDB-lite"/>
    </source>
</evidence>
<evidence type="ECO:0000313" key="3">
    <source>
        <dbReference type="Proteomes" id="UP000436088"/>
    </source>
</evidence>
<dbReference type="InterPro" id="IPR001938">
    <property type="entry name" value="Thaumatin"/>
</dbReference>
<dbReference type="EMBL" id="VEPZ02001596">
    <property type="protein sequence ID" value="KAE8666452.1"/>
    <property type="molecule type" value="Genomic_DNA"/>
</dbReference>
<dbReference type="Proteomes" id="UP000436088">
    <property type="component" value="Unassembled WGS sequence"/>
</dbReference>
<sequence length="344" mass="37854">MINQSKTAYRVRIWQNQLRIRIQDVESIKYGFSKIWNLRSKSKSTGLTDNFESFGFEFRETDCGIGFGTVKNVRIGILGQSQRSFNARSKPVKVLVNSGQRRSTCQRSTGRVNGLGQQVGSGKRVGSGRVVTGQTGQMGYKTGQTGHFSFPTRSGGAWGRRARFQRIGNFDLFTSTCAAAAGEKGGHRWTRNGSRNTMVRELQFDDFRDDVIFSDAFYAAKPLQFHGSPWMVWSTLGSNTFDDSGLGKCITGDCGGMLKCTGGGAPPVTQVEFTIAGGGSSDKDFYDAVSSILTPTARPSCGSWKRLRCVQYARVLLHWRSCYASNLLAESILGDVQGCLPYRI</sequence>
<dbReference type="Pfam" id="PF00314">
    <property type="entry name" value="Thaumatin"/>
    <property type="match status" value="1"/>
</dbReference>
<feature type="region of interest" description="Disordered" evidence="1">
    <location>
        <begin position="106"/>
        <end position="127"/>
    </location>
</feature>
<protein>
    <submittedName>
        <fullName evidence="2">Thaumatin-like protein</fullName>
    </submittedName>
</protein>
<dbReference type="PANTHER" id="PTHR31048">
    <property type="entry name" value="OS03G0233200 PROTEIN"/>
    <property type="match status" value="1"/>
</dbReference>
<reference evidence="2" key="1">
    <citation type="submission" date="2019-09" db="EMBL/GenBank/DDBJ databases">
        <title>Draft genome information of white flower Hibiscus syriacus.</title>
        <authorList>
            <person name="Kim Y.-M."/>
        </authorList>
    </citation>
    <scope>NUCLEOTIDE SEQUENCE [LARGE SCALE GENOMIC DNA]</scope>
    <source>
        <strain evidence="2">YM2019G1</strain>
    </source>
</reference>
<dbReference type="Gene3D" id="2.60.110.10">
    <property type="entry name" value="Thaumatin"/>
    <property type="match status" value="1"/>
</dbReference>
<dbReference type="AlphaFoldDB" id="A0A6A2WX53"/>
<dbReference type="SUPFAM" id="SSF49870">
    <property type="entry name" value="Osmotin, thaumatin-like protein"/>
    <property type="match status" value="1"/>
</dbReference>
<proteinExistence type="predicted"/>
<dbReference type="InterPro" id="IPR017949">
    <property type="entry name" value="Thaumatin_CS"/>
</dbReference>
<dbReference type="PROSITE" id="PS00316">
    <property type="entry name" value="THAUMATIN_1"/>
    <property type="match status" value="1"/>
</dbReference>
<dbReference type="InterPro" id="IPR037176">
    <property type="entry name" value="Osmotin/thaumatin-like_sf"/>
</dbReference>
<organism evidence="2 3">
    <name type="scientific">Hibiscus syriacus</name>
    <name type="common">Rose of Sharon</name>
    <dbReference type="NCBI Taxonomy" id="106335"/>
    <lineage>
        <taxon>Eukaryota</taxon>
        <taxon>Viridiplantae</taxon>
        <taxon>Streptophyta</taxon>
        <taxon>Embryophyta</taxon>
        <taxon>Tracheophyta</taxon>
        <taxon>Spermatophyta</taxon>
        <taxon>Magnoliopsida</taxon>
        <taxon>eudicotyledons</taxon>
        <taxon>Gunneridae</taxon>
        <taxon>Pentapetalae</taxon>
        <taxon>rosids</taxon>
        <taxon>malvids</taxon>
        <taxon>Malvales</taxon>
        <taxon>Malvaceae</taxon>
        <taxon>Malvoideae</taxon>
        <taxon>Hibiscus</taxon>
    </lineage>
</organism>
<evidence type="ECO:0000313" key="2">
    <source>
        <dbReference type="EMBL" id="KAE8666452.1"/>
    </source>
</evidence>